<dbReference type="AlphaFoldDB" id="A0AAE1YYG0"/>
<accession>A0AAE1YYG0</accession>
<protein>
    <submittedName>
        <fullName evidence="2">Uncharacterized protein</fullName>
    </submittedName>
</protein>
<evidence type="ECO:0000313" key="2">
    <source>
        <dbReference type="EMBL" id="KAK4438611.1"/>
    </source>
</evidence>
<name>A0AAE1YYG0_9LAMI</name>
<comment type="caution">
    <text evidence="2">The sequence shown here is derived from an EMBL/GenBank/DDBJ whole genome shotgun (WGS) entry which is preliminary data.</text>
</comment>
<reference evidence="2" key="1">
    <citation type="submission" date="2020-06" db="EMBL/GenBank/DDBJ databases">
        <authorList>
            <person name="Li T."/>
            <person name="Hu X."/>
            <person name="Zhang T."/>
            <person name="Song X."/>
            <person name="Zhang H."/>
            <person name="Dai N."/>
            <person name="Sheng W."/>
            <person name="Hou X."/>
            <person name="Wei L."/>
        </authorList>
    </citation>
    <scope>NUCLEOTIDE SEQUENCE</scope>
    <source>
        <strain evidence="2">3651</strain>
        <tissue evidence="2">Leaf</tissue>
    </source>
</reference>
<sequence length="165" mass="18153">MSYHDKAVAEQQIRELQQNFTHAQTKEKKALEAKIASDAQVAELEAKVTDLEAQLTSSTEENKKVVADALERGRVDSFSAGHLAGKTEGLNEGRKAYLQSEEYQKSISETRLQGAQDFLKAPAFKMADQLDPSLDAIQPYVEENVAEFAGPDEFEALVPDVGNLP</sequence>
<organism evidence="2 3">
    <name type="scientific">Sesamum alatum</name>
    <dbReference type="NCBI Taxonomy" id="300844"/>
    <lineage>
        <taxon>Eukaryota</taxon>
        <taxon>Viridiplantae</taxon>
        <taxon>Streptophyta</taxon>
        <taxon>Embryophyta</taxon>
        <taxon>Tracheophyta</taxon>
        <taxon>Spermatophyta</taxon>
        <taxon>Magnoliopsida</taxon>
        <taxon>eudicotyledons</taxon>
        <taxon>Gunneridae</taxon>
        <taxon>Pentapetalae</taxon>
        <taxon>asterids</taxon>
        <taxon>lamiids</taxon>
        <taxon>Lamiales</taxon>
        <taxon>Pedaliaceae</taxon>
        <taxon>Sesamum</taxon>
    </lineage>
</organism>
<gene>
    <name evidence="2" type="ORF">Salat_0195600</name>
</gene>
<feature type="coiled-coil region" evidence="1">
    <location>
        <begin position="6"/>
        <end position="61"/>
    </location>
</feature>
<evidence type="ECO:0000313" key="3">
    <source>
        <dbReference type="Proteomes" id="UP001293254"/>
    </source>
</evidence>
<keyword evidence="1" id="KW-0175">Coiled coil</keyword>
<proteinExistence type="predicted"/>
<dbReference type="Proteomes" id="UP001293254">
    <property type="component" value="Unassembled WGS sequence"/>
</dbReference>
<dbReference type="EMBL" id="JACGWO010000001">
    <property type="protein sequence ID" value="KAK4438611.1"/>
    <property type="molecule type" value="Genomic_DNA"/>
</dbReference>
<reference evidence="2" key="2">
    <citation type="journal article" date="2024" name="Plant">
        <title>Genomic evolution and insights into agronomic trait innovations of Sesamum species.</title>
        <authorList>
            <person name="Miao H."/>
            <person name="Wang L."/>
            <person name="Qu L."/>
            <person name="Liu H."/>
            <person name="Sun Y."/>
            <person name="Le M."/>
            <person name="Wang Q."/>
            <person name="Wei S."/>
            <person name="Zheng Y."/>
            <person name="Lin W."/>
            <person name="Duan Y."/>
            <person name="Cao H."/>
            <person name="Xiong S."/>
            <person name="Wang X."/>
            <person name="Wei L."/>
            <person name="Li C."/>
            <person name="Ma Q."/>
            <person name="Ju M."/>
            <person name="Zhao R."/>
            <person name="Li G."/>
            <person name="Mu C."/>
            <person name="Tian Q."/>
            <person name="Mei H."/>
            <person name="Zhang T."/>
            <person name="Gao T."/>
            <person name="Zhang H."/>
        </authorList>
    </citation>
    <scope>NUCLEOTIDE SEQUENCE</scope>
    <source>
        <strain evidence="2">3651</strain>
    </source>
</reference>
<keyword evidence="3" id="KW-1185">Reference proteome</keyword>
<evidence type="ECO:0000256" key="1">
    <source>
        <dbReference type="SAM" id="Coils"/>
    </source>
</evidence>